<dbReference type="EMBL" id="JAEACQ010000242">
    <property type="protein sequence ID" value="MBL7630077.1"/>
    <property type="molecule type" value="Genomic_DNA"/>
</dbReference>
<keyword evidence="1" id="KW-1133">Transmembrane helix</keyword>
<dbReference type="PANTHER" id="PTHR23028:SF53">
    <property type="entry name" value="ACYL_TRANSF_3 DOMAIN-CONTAINING PROTEIN"/>
    <property type="match status" value="1"/>
</dbReference>
<feature type="transmembrane region" description="Helical" evidence="1">
    <location>
        <begin position="254"/>
        <end position="273"/>
    </location>
</feature>
<name>A0A937UQC4_9ACTN</name>
<feature type="domain" description="SGNH" evidence="3">
    <location>
        <begin position="464"/>
        <end position="692"/>
    </location>
</feature>
<keyword evidence="1" id="KW-0812">Transmembrane</keyword>
<feature type="transmembrane region" description="Helical" evidence="1">
    <location>
        <begin position="322"/>
        <end position="341"/>
    </location>
</feature>
<keyword evidence="5" id="KW-1185">Reference proteome</keyword>
<reference evidence="4" key="1">
    <citation type="submission" date="2020-12" db="EMBL/GenBank/DDBJ databases">
        <title>Genomic characterization of non-nitrogen-fixing Frankia strains.</title>
        <authorList>
            <person name="Carlos-Shanley C."/>
            <person name="Guerra T."/>
            <person name="Hahn D."/>
        </authorList>
    </citation>
    <scope>NUCLEOTIDE SEQUENCE</scope>
    <source>
        <strain evidence="4">CN6</strain>
    </source>
</reference>
<evidence type="ECO:0000259" key="2">
    <source>
        <dbReference type="Pfam" id="PF01757"/>
    </source>
</evidence>
<dbReference type="GO" id="GO:0016747">
    <property type="term" value="F:acyltransferase activity, transferring groups other than amino-acyl groups"/>
    <property type="evidence" value="ECO:0007669"/>
    <property type="project" value="InterPro"/>
</dbReference>
<feature type="transmembrane region" description="Helical" evidence="1">
    <location>
        <begin position="57"/>
        <end position="75"/>
    </location>
</feature>
<dbReference type="InterPro" id="IPR002656">
    <property type="entry name" value="Acyl_transf_3_dom"/>
</dbReference>
<evidence type="ECO:0000313" key="5">
    <source>
        <dbReference type="Proteomes" id="UP000604475"/>
    </source>
</evidence>
<comment type="caution">
    <text evidence="4">The sequence shown here is derived from an EMBL/GenBank/DDBJ whole genome shotgun (WGS) entry which is preliminary data.</text>
</comment>
<dbReference type="PANTHER" id="PTHR23028">
    <property type="entry name" value="ACETYLTRANSFERASE"/>
    <property type="match status" value="1"/>
</dbReference>
<dbReference type="InterPro" id="IPR043968">
    <property type="entry name" value="SGNH"/>
</dbReference>
<dbReference type="GO" id="GO:0009103">
    <property type="term" value="P:lipopolysaccharide biosynthetic process"/>
    <property type="evidence" value="ECO:0007669"/>
    <property type="project" value="TreeGrafter"/>
</dbReference>
<feature type="transmembrane region" description="Helical" evidence="1">
    <location>
        <begin position="172"/>
        <end position="189"/>
    </location>
</feature>
<dbReference type="AlphaFoldDB" id="A0A937UQC4"/>
<dbReference type="GO" id="GO:0016020">
    <property type="term" value="C:membrane"/>
    <property type="evidence" value="ECO:0007669"/>
    <property type="project" value="TreeGrafter"/>
</dbReference>
<feature type="transmembrane region" description="Helical" evidence="1">
    <location>
        <begin position="196"/>
        <end position="216"/>
    </location>
</feature>
<protein>
    <submittedName>
        <fullName evidence="4">Acyltransferase</fullName>
    </submittedName>
</protein>
<accession>A0A937UQC4</accession>
<feature type="transmembrane region" description="Helical" evidence="1">
    <location>
        <begin position="222"/>
        <end position="242"/>
    </location>
</feature>
<dbReference type="InterPro" id="IPR050879">
    <property type="entry name" value="Acyltransferase_3"/>
</dbReference>
<dbReference type="Pfam" id="PF19040">
    <property type="entry name" value="SGNH"/>
    <property type="match status" value="1"/>
</dbReference>
<proteinExistence type="predicted"/>
<dbReference type="Pfam" id="PF01757">
    <property type="entry name" value="Acyl_transf_3"/>
    <property type="match status" value="1"/>
</dbReference>
<organism evidence="4 5">
    <name type="scientific">Frankia nepalensis</name>
    <dbReference type="NCBI Taxonomy" id="1836974"/>
    <lineage>
        <taxon>Bacteria</taxon>
        <taxon>Bacillati</taxon>
        <taxon>Actinomycetota</taxon>
        <taxon>Actinomycetes</taxon>
        <taxon>Frankiales</taxon>
        <taxon>Frankiaceae</taxon>
        <taxon>Frankia</taxon>
    </lineage>
</organism>
<dbReference type="RefSeq" id="WP_202999456.1">
    <property type="nucleotide sequence ID" value="NZ_JADWYU010000085.1"/>
</dbReference>
<dbReference type="Proteomes" id="UP000604475">
    <property type="component" value="Unassembled WGS sequence"/>
</dbReference>
<feature type="transmembrane region" description="Helical" evidence="1">
    <location>
        <begin position="101"/>
        <end position="120"/>
    </location>
</feature>
<sequence>MSNTIVLPTQRVGEPGDSRAVPTGRPVPRRFRPDIQGLRAIAIVTVAFYHAEVPFLTGGYIGVDVFFVISGFLITRQLHAEAVATGRVSLARFYAARFRRLLPPAALVVACSVAVAHYVLPYQQMKSLMTDVGYAAFYGVNYHFAYEGVQYQNASDPPSPVQHFWSLAVEEQFYAVWPVLILLCCLLGRRRPRYRLVVTAIAAITVATLAYSVAISADQAPLAYFSLQTRAWELGAGALVALTADRWARLPARLCRILAWSGLGAILAAAVLYDEHTVYPGVAAVVPVAGAALLIGAGVLRHGRTPETFLLERPSMQYAGKVSYAWYLWHWPMLILLPAWVGRPLGVWEQVEIVCLAFWFAVLTYFLEDAARRASWSTFGWIRAGAALSAFVALCSVAGTLTLPSLETSGVARSALALNTPDVTAVQAALTRSIQIERLPRNLTPALADAPTDMPPGMGSCGFADLHQTEIRLCDAGDLTAERVAVVLGDSHAHQWMTALDQEAKRTGWKLVEITKGACPIADVQFFQNDLKREYRECDVFRRWAAAEVARLQPDLVIASQSNIAPWDNITDEEWARRSVAALVTLAGSTASVAYIGDTPTFLADPITCLQRNLDEAQRCLVPRTEAFGRFPDRYFVIADAMRRAGIGYVDTLPFFCTPRLCPAAVDNMTVYRDQGHITDTYATWLAPMLQPIFRGVPQ</sequence>
<feature type="domain" description="Acyltransferase 3" evidence="2">
    <location>
        <begin position="34"/>
        <end position="365"/>
    </location>
</feature>
<keyword evidence="1" id="KW-0472">Membrane</keyword>
<evidence type="ECO:0000256" key="1">
    <source>
        <dbReference type="SAM" id="Phobius"/>
    </source>
</evidence>
<keyword evidence="4" id="KW-0808">Transferase</keyword>
<gene>
    <name evidence="4" type="ORF">I7412_23485</name>
</gene>
<feature type="transmembrane region" description="Helical" evidence="1">
    <location>
        <begin position="379"/>
        <end position="403"/>
    </location>
</feature>
<feature type="transmembrane region" description="Helical" evidence="1">
    <location>
        <begin position="279"/>
        <end position="301"/>
    </location>
</feature>
<feature type="transmembrane region" description="Helical" evidence="1">
    <location>
        <begin position="347"/>
        <end position="367"/>
    </location>
</feature>
<evidence type="ECO:0000313" key="4">
    <source>
        <dbReference type="EMBL" id="MBL7630077.1"/>
    </source>
</evidence>
<keyword evidence="4" id="KW-0012">Acyltransferase</keyword>
<evidence type="ECO:0000259" key="3">
    <source>
        <dbReference type="Pfam" id="PF19040"/>
    </source>
</evidence>